<dbReference type="InterPro" id="IPR008141">
    <property type="entry name" value="Ala_DH"/>
</dbReference>
<dbReference type="InterPro" id="IPR007886">
    <property type="entry name" value="AlaDH/PNT_N"/>
</dbReference>
<dbReference type="InterPro" id="IPR007698">
    <property type="entry name" value="AlaDH/PNT_NAD(H)-bd"/>
</dbReference>
<evidence type="ECO:0000259" key="6">
    <source>
        <dbReference type="SMART" id="SM01003"/>
    </source>
</evidence>
<dbReference type="GO" id="GO:0000286">
    <property type="term" value="F:alanine dehydrogenase activity"/>
    <property type="evidence" value="ECO:0007669"/>
    <property type="project" value="UniProtKB-EC"/>
</dbReference>
<proteinExistence type="inferred from homology"/>
<evidence type="ECO:0000256" key="2">
    <source>
        <dbReference type="ARBA" id="ARBA00012897"/>
    </source>
</evidence>
<name>A0A165LCV8_PELLU</name>
<dbReference type="Pfam" id="PF05222">
    <property type="entry name" value="AlaDh_PNT_N"/>
    <property type="match status" value="1"/>
</dbReference>
<dbReference type="EC" id="1.4.1.1" evidence="2"/>
<sequence length="411" mass="44781">MGYSSDLESIEYELGAKTLERWLLKPEKTMNIVMGIPKERTQDERRVAISPAGAQILSENGIRIMVEAGAGRFCNFTDQDYAEAGAQVAETPEKLYGESNVIVKVAPPRPEELPLFMPGQMLISALHLGTLSENLIKTLIDKNITALAFEFIETRDGELPIVRTLSEIAGSLAIQTAAKYLETGYGGSGILLGGIAGVPPAHITIIGAGTVGLFAAQDALGLGAQVTVIDKEINRLRRFEAFFNRHLVTAIANDHYIAELARMSDVMIGALSPKQKVQKPPVSEAVVKTMKPGSVIVDVSIDQGACFATSRHTSHTNPIYVKHGVTHYCVPNIPSAVAKTASFALTNTLLPFLLKMTEHETISDILWKSHSLRKGTYVYKGYITRKILSELTLFPYREIDMLLASSGRAMP</sequence>
<evidence type="ECO:0000313" key="7">
    <source>
        <dbReference type="EMBL" id="KZK73865.1"/>
    </source>
</evidence>
<evidence type="ECO:0000256" key="4">
    <source>
        <dbReference type="ARBA" id="ARBA00023027"/>
    </source>
</evidence>
<dbReference type="Pfam" id="PF01262">
    <property type="entry name" value="AlaDh_PNT_C"/>
    <property type="match status" value="1"/>
</dbReference>
<dbReference type="AlphaFoldDB" id="A0A165LCV8"/>
<dbReference type="PANTHER" id="PTHR42795:SF1">
    <property type="entry name" value="ALANINE DEHYDROGENASE"/>
    <property type="match status" value="1"/>
</dbReference>
<dbReference type="CDD" id="cd05305">
    <property type="entry name" value="L-AlaDH"/>
    <property type="match status" value="1"/>
</dbReference>
<dbReference type="InterPro" id="IPR008143">
    <property type="entry name" value="Ala_DH/PNT_CS2"/>
</dbReference>
<comment type="caution">
    <text evidence="7">The sequence shown here is derived from an EMBL/GenBank/DDBJ whole genome shotgun (WGS) entry which is preliminary data.</text>
</comment>
<accession>A0A165LCV8</accession>
<evidence type="ECO:0000256" key="3">
    <source>
        <dbReference type="ARBA" id="ARBA00023002"/>
    </source>
</evidence>
<keyword evidence="4" id="KW-0520">NAD</keyword>
<dbReference type="SMART" id="SM01003">
    <property type="entry name" value="AlaDh_PNT_N"/>
    <property type="match status" value="1"/>
</dbReference>
<dbReference type="PROSITE" id="PS00837">
    <property type="entry name" value="ALADH_PNT_2"/>
    <property type="match status" value="1"/>
</dbReference>
<comment type="similarity">
    <text evidence="1">Belongs to the AlaDH/PNT family.</text>
</comment>
<dbReference type="RefSeq" id="WP_303682053.1">
    <property type="nucleotide sequence ID" value="NZ_LVWG01000033.1"/>
</dbReference>
<evidence type="ECO:0000259" key="5">
    <source>
        <dbReference type="SMART" id="SM01002"/>
    </source>
</evidence>
<dbReference type="PANTHER" id="PTHR42795">
    <property type="entry name" value="ALANINE DEHYDROGENASE"/>
    <property type="match status" value="1"/>
</dbReference>
<dbReference type="InterPro" id="IPR036291">
    <property type="entry name" value="NAD(P)-bd_dom_sf"/>
</dbReference>
<dbReference type="Proteomes" id="UP000076481">
    <property type="component" value="Unassembled WGS sequence"/>
</dbReference>
<evidence type="ECO:0000313" key="8">
    <source>
        <dbReference type="Proteomes" id="UP000076481"/>
    </source>
</evidence>
<evidence type="ECO:0000256" key="1">
    <source>
        <dbReference type="ARBA" id="ARBA00005689"/>
    </source>
</evidence>
<dbReference type="EMBL" id="LVWG01000033">
    <property type="protein sequence ID" value="KZK73865.1"/>
    <property type="molecule type" value="Genomic_DNA"/>
</dbReference>
<reference evidence="7 8" key="1">
    <citation type="submission" date="2016-03" db="EMBL/GenBank/DDBJ databases">
        <title>Speciation and ecological success in dimly lit waters: horizontal gene transfer in a green sulfur bacteria bloom unveiled by metagenomic assembly.</title>
        <authorList>
            <person name="Llorens-Mares T."/>
            <person name="Liu Z."/>
            <person name="Allen L.Z."/>
            <person name="Rusch D.B."/>
            <person name="Craig M.T."/>
            <person name="Dupont C.L."/>
            <person name="Bryant D.A."/>
            <person name="Casamayor E.O."/>
        </authorList>
    </citation>
    <scope>NUCLEOTIDE SEQUENCE [LARGE SCALE GENOMIC DNA]</scope>
    <source>
        <strain evidence="7">CIII</strain>
    </source>
</reference>
<dbReference type="SUPFAM" id="SSF51735">
    <property type="entry name" value="NAD(P)-binding Rossmann-fold domains"/>
    <property type="match status" value="1"/>
</dbReference>
<dbReference type="Gene3D" id="3.40.50.720">
    <property type="entry name" value="NAD(P)-binding Rossmann-like Domain"/>
    <property type="match status" value="2"/>
</dbReference>
<feature type="domain" description="Alanine dehydrogenase/pyridine nucleotide transhydrogenase N-terminal" evidence="6">
    <location>
        <begin position="35"/>
        <end position="169"/>
    </location>
</feature>
<feature type="domain" description="Alanine dehydrogenase/pyridine nucleotide transhydrogenase NAD(H)-binding" evidence="5">
    <location>
        <begin position="181"/>
        <end position="329"/>
    </location>
</feature>
<dbReference type="SUPFAM" id="SSF52283">
    <property type="entry name" value="Formate/glycerate dehydrogenase catalytic domain-like"/>
    <property type="match status" value="1"/>
</dbReference>
<gene>
    <name evidence="7" type="ORF">A3K90_03475</name>
</gene>
<dbReference type="SMART" id="SM01002">
    <property type="entry name" value="AlaDh_PNT_C"/>
    <property type="match status" value="1"/>
</dbReference>
<dbReference type="GO" id="GO:0005886">
    <property type="term" value="C:plasma membrane"/>
    <property type="evidence" value="ECO:0007669"/>
    <property type="project" value="TreeGrafter"/>
</dbReference>
<dbReference type="GO" id="GO:0042853">
    <property type="term" value="P:L-alanine catabolic process"/>
    <property type="evidence" value="ECO:0007669"/>
    <property type="project" value="InterPro"/>
</dbReference>
<protein>
    <recommendedName>
        <fullName evidence="2">alanine dehydrogenase</fullName>
        <ecNumber evidence="2">1.4.1.1</ecNumber>
    </recommendedName>
</protein>
<keyword evidence="3" id="KW-0560">Oxidoreductase</keyword>
<organism evidence="7 8">
    <name type="scientific">Pelodictyon luteolum</name>
    <dbReference type="NCBI Taxonomy" id="1100"/>
    <lineage>
        <taxon>Bacteria</taxon>
        <taxon>Pseudomonadati</taxon>
        <taxon>Chlorobiota</taxon>
        <taxon>Chlorobiia</taxon>
        <taxon>Chlorobiales</taxon>
        <taxon>Chlorobiaceae</taxon>
        <taxon>Chlorobium/Pelodictyon group</taxon>
        <taxon>Pelodictyon</taxon>
    </lineage>
</organism>